<protein>
    <recommendedName>
        <fullName evidence="4">Secreted protein</fullName>
    </recommendedName>
</protein>
<feature type="signal peptide" evidence="1">
    <location>
        <begin position="1"/>
        <end position="27"/>
    </location>
</feature>
<keyword evidence="3" id="KW-1185">Reference proteome</keyword>
<sequence length="108" mass="11618">MSTRRWVTAVWAGLCLAGIAATSALNAGPYQDNPESPTEEPVPTGTYVVDCKAIADDIEQARAEAEQKRQEALTPSATPTYQGRATVKAVLVPEECADELENRGLKTR</sequence>
<gene>
    <name evidence="2" type="ORF">ACFFTL_38765</name>
</gene>
<proteinExistence type="predicted"/>
<evidence type="ECO:0000313" key="3">
    <source>
        <dbReference type="Proteomes" id="UP001589710"/>
    </source>
</evidence>
<comment type="caution">
    <text evidence="2">The sequence shown here is derived from an EMBL/GenBank/DDBJ whole genome shotgun (WGS) entry which is preliminary data.</text>
</comment>
<organism evidence="2 3">
    <name type="scientific">Streptomyces yanii</name>
    <dbReference type="NCBI Taxonomy" id="78510"/>
    <lineage>
        <taxon>Bacteria</taxon>
        <taxon>Bacillati</taxon>
        <taxon>Actinomycetota</taxon>
        <taxon>Actinomycetes</taxon>
        <taxon>Kitasatosporales</taxon>
        <taxon>Streptomycetaceae</taxon>
        <taxon>Streptomyces</taxon>
    </lineage>
</organism>
<name>A0ABV5RJL6_9ACTN</name>
<dbReference type="EMBL" id="JBHMCG010000162">
    <property type="protein sequence ID" value="MFB9578055.1"/>
    <property type="molecule type" value="Genomic_DNA"/>
</dbReference>
<dbReference type="RefSeq" id="WP_345509480.1">
    <property type="nucleotide sequence ID" value="NZ_BAAAXD010000002.1"/>
</dbReference>
<evidence type="ECO:0008006" key="4">
    <source>
        <dbReference type="Google" id="ProtNLM"/>
    </source>
</evidence>
<accession>A0ABV5RJL6</accession>
<keyword evidence="1" id="KW-0732">Signal</keyword>
<dbReference type="Proteomes" id="UP001589710">
    <property type="component" value="Unassembled WGS sequence"/>
</dbReference>
<evidence type="ECO:0000313" key="2">
    <source>
        <dbReference type="EMBL" id="MFB9578055.1"/>
    </source>
</evidence>
<reference evidence="2 3" key="1">
    <citation type="submission" date="2024-09" db="EMBL/GenBank/DDBJ databases">
        <authorList>
            <person name="Sun Q."/>
            <person name="Mori K."/>
        </authorList>
    </citation>
    <scope>NUCLEOTIDE SEQUENCE [LARGE SCALE GENOMIC DNA]</scope>
    <source>
        <strain evidence="2 3">JCM 3331</strain>
    </source>
</reference>
<evidence type="ECO:0000256" key="1">
    <source>
        <dbReference type="SAM" id="SignalP"/>
    </source>
</evidence>
<feature type="chain" id="PRO_5047066261" description="Secreted protein" evidence="1">
    <location>
        <begin position="28"/>
        <end position="108"/>
    </location>
</feature>